<evidence type="ECO:0000313" key="2">
    <source>
        <dbReference type="EMBL" id="KXG37382.1"/>
    </source>
</evidence>
<reference evidence="3" key="2">
    <citation type="journal article" date="2018" name="Plant J.">
        <title>The Sorghum bicolor reference genome: improved assembly, gene annotations, a transcriptome atlas, and signatures of genome organization.</title>
        <authorList>
            <person name="McCormick R.F."/>
            <person name="Truong S.K."/>
            <person name="Sreedasyam A."/>
            <person name="Jenkins J."/>
            <person name="Shu S."/>
            <person name="Sims D."/>
            <person name="Kennedy M."/>
            <person name="Amirebrahimi M."/>
            <person name="Weers B.D."/>
            <person name="McKinley B."/>
            <person name="Mattison A."/>
            <person name="Morishige D.T."/>
            <person name="Grimwood J."/>
            <person name="Schmutz J."/>
            <person name="Mullet J.E."/>
        </authorList>
    </citation>
    <scope>NUCLEOTIDE SEQUENCE [LARGE SCALE GENOMIC DNA]</scope>
    <source>
        <strain evidence="3">cv. BTx623</strain>
    </source>
</reference>
<gene>
    <name evidence="2" type="ORF">SORBI_3001G061300</name>
</gene>
<evidence type="ECO:0000313" key="3">
    <source>
        <dbReference type="Proteomes" id="UP000000768"/>
    </source>
</evidence>
<reference evidence="2 3" key="1">
    <citation type="journal article" date="2009" name="Nature">
        <title>The Sorghum bicolor genome and the diversification of grasses.</title>
        <authorList>
            <person name="Paterson A.H."/>
            <person name="Bowers J.E."/>
            <person name="Bruggmann R."/>
            <person name="Dubchak I."/>
            <person name="Grimwood J."/>
            <person name="Gundlach H."/>
            <person name="Haberer G."/>
            <person name="Hellsten U."/>
            <person name="Mitros T."/>
            <person name="Poliakov A."/>
            <person name="Schmutz J."/>
            <person name="Spannagl M."/>
            <person name="Tang H."/>
            <person name="Wang X."/>
            <person name="Wicker T."/>
            <person name="Bharti A.K."/>
            <person name="Chapman J."/>
            <person name="Feltus F.A."/>
            <person name="Gowik U."/>
            <person name="Grigoriev I.V."/>
            <person name="Lyons E."/>
            <person name="Maher C.A."/>
            <person name="Martis M."/>
            <person name="Narechania A."/>
            <person name="Otillar R.P."/>
            <person name="Penning B.W."/>
            <person name="Salamov A.A."/>
            <person name="Wang Y."/>
            <person name="Zhang L."/>
            <person name="Carpita N.C."/>
            <person name="Freeling M."/>
            <person name="Gingle A.R."/>
            <person name="Hash C.T."/>
            <person name="Keller B."/>
            <person name="Klein P."/>
            <person name="Kresovich S."/>
            <person name="McCann M.C."/>
            <person name="Ming R."/>
            <person name="Peterson D.G."/>
            <person name="Mehboob-ur-Rahman"/>
            <person name="Ware D."/>
            <person name="Westhoff P."/>
            <person name="Mayer K.F."/>
            <person name="Messing J."/>
            <person name="Rokhsar D.S."/>
        </authorList>
    </citation>
    <scope>NUCLEOTIDE SEQUENCE [LARGE SCALE GENOMIC DNA]</scope>
    <source>
        <strain evidence="3">cv. BTx623</strain>
    </source>
</reference>
<evidence type="ECO:0000256" key="1">
    <source>
        <dbReference type="SAM" id="MobiDB-lite"/>
    </source>
</evidence>
<sequence length="75" mass="8179">MSPCSAVAGAAMKERQPGKPSSELKSMVKASEQQRIDEPFEERALCPSLLLFMLACRCYLCCCRLVELAHSASVA</sequence>
<dbReference type="InParanoid" id="A0A1B6QHI4"/>
<dbReference type="EMBL" id="CM000760">
    <property type="protein sequence ID" value="KXG37382.1"/>
    <property type="molecule type" value="Genomic_DNA"/>
</dbReference>
<keyword evidence="3" id="KW-1185">Reference proteome</keyword>
<dbReference type="Gramene" id="KXG37382">
    <property type="protein sequence ID" value="KXG37382"/>
    <property type="gene ID" value="SORBI_3001G061300"/>
</dbReference>
<accession>A0A1B6QHI4</accession>
<dbReference type="Proteomes" id="UP000000768">
    <property type="component" value="Chromosome 1"/>
</dbReference>
<proteinExistence type="predicted"/>
<name>A0A1B6QHI4_SORBI</name>
<protein>
    <submittedName>
        <fullName evidence="2">Uncharacterized protein</fullName>
    </submittedName>
</protein>
<feature type="region of interest" description="Disordered" evidence="1">
    <location>
        <begin position="1"/>
        <end position="29"/>
    </location>
</feature>
<organism evidence="2 3">
    <name type="scientific">Sorghum bicolor</name>
    <name type="common">Sorghum</name>
    <name type="synonym">Sorghum vulgare</name>
    <dbReference type="NCBI Taxonomy" id="4558"/>
    <lineage>
        <taxon>Eukaryota</taxon>
        <taxon>Viridiplantae</taxon>
        <taxon>Streptophyta</taxon>
        <taxon>Embryophyta</taxon>
        <taxon>Tracheophyta</taxon>
        <taxon>Spermatophyta</taxon>
        <taxon>Magnoliopsida</taxon>
        <taxon>Liliopsida</taxon>
        <taxon>Poales</taxon>
        <taxon>Poaceae</taxon>
        <taxon>PACMAD clade</taxon>
        <taxon>Panicoideae</taxon>
        <taxon>Andropogonodae</taxon>
        <taxon>Andropogoneae</taxon>
        <taxon>Sorghinae</taxon>
        <taxon>Sorghum</taxon>
    </lineage>
</organism>
<dbReference type="AlphaFoldDB" id="A0A1B6QHI4"/>